<accession>A0A7W2FA83</accession>
<feature type="domain" description="Methyl-accepting transducer" evidence="5">
    <location>
        <begin position="73"/>
        <end position="309"/>
    </location>
</feature>
<evidence type="ECO:0000256" key="1">
    <source>
        <dbReference type="ARBA" id="ARBA00023224"/>
    </source>
</evidence>
<dbReference type="PROSITE" id="PS50111">
    <property type="entry name" value="CHEMOTAXIS_TRANSDUC_2"/>
    <property type="match status" value="1"/>
</dbReference>
<evidence type="ECO:0000313" key="6">
    <source>
        <dbReference type="EMBL" id="MBA5687927.1"/>
    </source>
</evidence>
<dbReference type="GO" id="GO:0004888">
    <property type="term" value="F:transmembrane signaling receptor activity"/>
    <property type="evidence" value="ECO:0007669"/>
    <property type="project" value="InterPro"/>
</dbReference>
<evidence type="ECO:0000313" key="7">
    <source>
        <dbReference type="Proteomes" id="UP000573499"/>
    </source>
</evidence>
<protein>
    <submittedName>
        <fullName evidence="6">Methyl-accepting chemotaxis protein</fullName>
    </submittedName>
</protein>
<evidence type="ECO:0000256" key="2">
    <source>
        <dbReference type="ARBA" id="ARBA00029447"/>
    </source>
</evidence>
<dbReference type="RefSeq" id="WP_182153754.1">
    <property type="nucleotide sequence ID" value="NZ_JACEZU010000005.1"/>
</dbReference>
<dbReference type="GO" id="GO:0007165">
    <property type="term" value="P:signal transduction"/>
    <property type="evidence" value="ECO:0007669"/>
    <property type="project" value="UniProtKB-KW"/>
</dbReference>
<name>A0A7W2FA83_9BURK</name>
<organism evidence="6 7">
    <name type="scientific">Rugamonas apoptosis</name>
    <dbReference type="NCBI Taxonomy" id="2758570"/>
    <lineage>
        <taxon>Bacteria</taxon>
        <taxon>Pseudomonadati</taxon>
        <taxon>Pseudomonadota</taxon>
        <taxon>Betaproteobacteria</taxon>
        <taxon>Burkholderiales</taxon>
        <taxon>Oxalobacteraceae</taxon>
        <taxon>Telluria group</taxon>
        <taxon>Rugamonas</taxon>
    </lineage>
</organism>
<evidence type="ECO:0000259" key="5">
    <source>
        <dbReference type="PROSITE" id="PS50111"/>
    </source>
</evidence>
<dbReference type="PANTHER" id="PTHR32089:SF112">
    <property type="entry name" value="LYSOZYME-LIKE PROTEIN-RELATED"/>
    <property type="match status" value="1"/>
</dbReference>
<evidence type="ECO:0000256" key="4">
    <source>
        <dbReference type="SAM" id="MobiDB-lite"/>
    </source>
</evidence>
<dbReference type="CDD" id="cd11386">
    <property type="entry name" value="MCP_signal"/>
    <property type="match status" value="1"/>
</dbReference>
<gene>
    <name evidence="6" type="ORF">H3H39_12805</name>
</gene>
<dbReference type="GO" id="GO:0006935">
    <property type="term" value="P:chemotaxis"/>
    <property type="evidence" value="ECO:0007669"/>
    <property type="project" value="InterPro"/>
</dbReference>
<dbReference type="AlphaFoldDB" id="A0A7W2FA83"/>
<dbReference type="PRINTS" id="PR00260">
    <property type="entry name" value="CHEMTRNSDUCR"/>
</dbReference>
<dbReference type="Pfam" id="PF00015">
    <property type="entry name" value="MCPsignal"/>
    <property type="match status" value="1"/>
</dbReference>
<sequence>MFTQAVTRRRMMVWATVALFAGLALGISALAGAAWPAQLAAALSAASGIWLGARLRGRGAGTPEQLLSSSGAMIDQMMIGAAETSHFIDTIRKQVEHDLQAVQEIVRHASHSTDNTEQIAANAERASVVAAQVRRASLDGRSEADQSLEQIGQARDDAHAAVALMRALQEKSRTIHTITDTINQIAQRTNLLALNAAIEAARAGEHGRGFAVVAGEVRQLAQRTSESSNEIGQLVRAISEQAERAAGGMEALSGKVVAVSGKVEQVHAFFQTIDQASATAEGEVQGIALSSRGHVDSTRAIGGAIEAIRDGMLNTQAELPLASQSAMMLSERAEALFHAGAGAEAGAHDAIRVAAQQAAREVGELFEQALKCGVISEQALFERRYTPIPGTNPPKYRTAFDAYTDRVLPEIQEAVLERLPQLAYAGAVDDHGYFPTHNRKFSQPLTGDMDYDLVHNRTKRIFDDRIGARCGSHTQPYLLQTYKRDTGEVMHDLSAPITVRGRHWGGFRIGYRSDAATTSAPVAAPAAAPAPTPAAAPAPTRGGAGKSALTSRRPALAGVAGARARAAR</sequence>
<proteinExistence type="inferred from homology"/>
<dbReference type="PANTHER" id="PTHR32089">
    <property type="entry name" value="METHYL-ACCEPTING CHEMOTAXIS PROTEIN MCPB"/>
    <property type="match status" value="1"/>
</dbReference>
<evidence type="ECO:0000256" key="3">
    <source>
        <dbReference type="PROSITE-ProRule" id="PRU00284"/>
    </source>
</evidence>
<dbReference type="SMART" id="SM00283">
    <property type="entry name" value="MA"/>
    <property type="match status" value="1"/>
</dbReference>
<dbReference type="InterPro" id="IPR004089">
    <property type="entry name" value="MCPsignal_dom"/>
</dbReference>
<dbReference type="Proteomes" id="UP000573499">
    <property type="component" value="Unassembled WGS sequence"/>
</dbReference>
<dbReference type="SUPFAM" id="SSF58104">
    <property type="entry name" value="Methyl-accepting chemotaxis protein (MCP) signaling domain"/>
    <property type="match status" value="1"/>
</dbReference>
<keyword evidence="1 3" id="KW-0807">Transducer</keyword>
<keyword evidence="7" id="KW-1185">Reference proteome</keyword>
<feature type="region of interest" description="Disordered" evidence="4">
    <location>
        <begin position="522"/>
        <end position="568"/>
    </location>
</feature>
<dbReference type="GO" id="GO:0016020">
    <property type="term" value="C:membrane"/>
    <property type="evidence" value="ECO:0007669"/>
    <property type="project" value="InterPro"/>
</dbReference>
<dbReference type="Gene3D" id="1.10.287.950">
    <property type="entry name" value="Methyl-accepting chemotaxis protein"/>
    <property type="match status" value="1"/>
</dbReference>
<dbReference type="EMBL" id="JACEZU010000005">
    <property type="protein sequence ID" value="MBA5687927.1"/>
    <property type="molecule type" value="Genomic_DNA"/>
</dbReference>
<feature type="compositionally biased region" description="Low complexity" evidence="4">
    <location>
        <begin position="552"/>
        <end position="568"/>
    </location>
</feature>
<dbReference type="InterPro" id="IPR004090">
    <property type="entry name" value="Chemotax_Me-accpt_rcpt"/>
</dbReference>
<comment type="caution">
    <text evidence="6">The sequence shown here is derived from an EMBL/GenBank/DDBJ whole genome shotgun (WGS) entry which is preliminary data.</text>
</comment>
<reference evidence="6 7" key="1">
    <citation type="submission" date="2020-07" db="EMBL/GenBank/DDBJ databases">
        <title>Novel species isolated from subtropical streams in China.</title>
        <authorList>
            <person name="Lu H."/>
        </authorList>
    </citation>
    <scope>NUCLEOTIDE SEQUENCE [LARGE SCALE GENOMIC DNA]</scope>
    <source>
        <strain evidence="6 7">LX47W</strain>
    </source>
</reference>
<comment type="similarity">
    <text evidence="2">Belongs to the methyl-accepting chemotaxis (MCP) protein family.</text>
</comment>